<comment type="caution">
    <text evidence="1">The sequence shown here is derived from an EMBL/GenBank/DDBJ whole genome shotgun (WGS) entry which is preliminary data.</text>
</comment>
<name>K0RUH0_THAOC</name>
<dbReference type="Proteomes" id="UP000266841">
    <property type="component" value="Unassembled WGS sequence"/>
</dbReference>
<organism evidence="1 2">
    <name type="scientific">Thalassiosira oceanica</name>
    <name type="common">Marine diatom</name>
    <dbReference type="NCBI Taxonomy" id="159749"/>
    <lineage>
        <taxon>Eukaryota</taxon>
        <taxon>Sar</taxon>
        <taxon>Stramenopiles</taxon>
        <taxon>Ochrophyta</taxon>
        <taxon>Bacillariophyta</taxon>
        <taxon>Coscinodiscophyceae</taxon>
        <taxon>Thalassiosirophycidae</taxon>
        <taxon>Thalassiosirales</taxon>
        <taxon>Thalassiosiraceae</taxon>
        <taxon>Thalassiosira</taxon>
    </lineage>
</organism>
<feature type="non-terminal residue" evidence="1">
    <location>
        <position position="110"/>
    </location>
</feature>
<proteinExistence type="predicted"/>
<dbReference type="EMBL" id="AGNL01028001">
    <property type="protein sequence ID" value="EJK57503.1"/>
    <property type="molecule type" value="Genomic_DNA"/>
</dbReference>
<gene>
    <name evidence="1" type="ORF">THAOC_22445</name>
</gene>
<dbReference type="AlphaFoldDB" id="K0RUH0"/>
<reference evidence="1 2" key="1">
    <citation type="journal article" date="2012" name="Genome Biol.">
        <title>Genome and low-iron response of an oceanic diatom adapted to chronic iron limitation.</title>
        <authorList>
            <person name="Lommer M."/>
            <person name="Specht M."/>
            <person name="Roy A.S."/>
            <person name="Kraemer L."/>
            <person name="Andreson R."/>
            <person name="Gutowska M.A."/>
            <person name="Wolf J."/>
            <person name="Bergner S.V."/>
            <person name="Schilhabel M.B."/>
            <person name="Klostermeier U.C."/>
            <person name="Beiko R.G."/>
            <person name="Rosenstiel P."/>
            <person name="Hippler M."/>
            <person name="Laroche J."/>
        </authorList>
    </citation>
    <scope>NUCLEOTIDE SEQUENCE [LARGE SCALE GENOMIC DNA]</scope>
    <source>
        <strain evidence="1 2">CCMP1005</strain>
    </source>
</reference>
<keyword evidence="2" id="KW-1185">Reference proteome</keyword>
<accession>K0RUH0</accession>
<evidence type="ECO:0000313" key="1">
    <source>
        <dbReference type="EMBL" id="EJK57503.1"/>
    </source>
</evidence>
<protein>
    <submittedName>
        <fullName evidence="1">Uncharacterized protein</fullName>
    </submittedName>
</protein>
<sequence>MLPGKSVSGSYEVVKAAFERCYEKLNVSCEDVGGLVDFSKKQYKRGAQACGGVMPGQGVIEGFVGSFPAQSPTSESQKSWFVSVYKPEFNVNAYASLDLDMREIESLAVT</sequence>
<evidence type="ECO:0000313" key="2">
    <source>
        <dbReference type="Proteomes" id="UP000266841"/>
    </source>
</evidence>